<accession>A0A166BH94</accession>
<feature type="region of interest" description="Disordered" evidence="1">
    <location>
        <begin position="1"/>
        <end position="71"/>
    </location>
</feature>
<evidence type="ECO:0000313" key="2">
    <source>
        <dbReference type="EMBL" id="KZP12645.1"/>
    </source>
</evidence>
<dbReference type="AlphaFoldDB" id="A0A166BH94"/>
<dbReference type="Proteomes" id="UP000076532">
    <property type="component" value="Unassembled WGS sequence"/>
</dbReference>
<feature type="compositionally biased region" description="Basic and acidic residues" evidence="1">
    <location>
        <begin position="62"/>
        <end position="71"/>
    </location>
</feature>
<feature type="compositionally biased region" description="Basic and acidic residues" evidence="1">
    <location>
        <begin position="31"/>
        <end position="53"/>
    </location>
</feature>
<feature type="compositionally biased region" description="Basic residues" evidence="1">
    <location>
        <begin position="21"/>
        <end position="30"/>
    </location>
</feature>
<evidence type="ECO:0000313" key="3">
    <source>
        <dbReference type="Proteomes" id="UP000076532"/>
    </source>
</evidence>
<gene>
    <name evidence="2" type="ORF">FIBSPDRAFT_870026</name>
</gene>
<name>A0A166BH94_9AGAM</name>
<keyword evidence="3" id="KW-1185">Reference proteome</keyword>
<organism evidence="2 3">
    <name type="scientific">Athelia psychrophila</name>
    <dbReference type="NCBI Taxonomy" id="1759441"/>
    <lineage>
        <taxon>Eukaryota</taxon>
        <taxon>Fungi</taxon>
        <taxon>Dikarya</taxon>
        <taxon>Basidiomycota</taxon>
        <taxon>Agaricomycotina</taxon>
        <taxon>Agaricomycetes</taxon>
        <taxon>Agaricomycetidae</taxon>
        <taxon>Atheliales</taxon>
        <taxon>Atheliaceae</taxon>
        <taxon>Athelia</taxon>
    </lineage>
</organism>
<dbReference type="EMBL" id="KV417644">
    <property type="protein sequence ID" value="KZP12645.1"/>
    <property type="molecule type" value="Genomic_DNA"/>
</dbReference>
<sequence>MEGARMMIGRGKRDGDMRVMNGHRKRHKRGNTKETRKESDKERHRTLGHDETRPNLLGKAIHGREAEGERT</sequence>
<protein>
    <submittedName>
        <fullName evidence="2">Uncharacterized protein</fullName>
    </submittedName>
</protein>
<proteinExistence type="predicted"/>
<reference evidence="2 3" key="1">
    <citation type="journal article" date="2016" name="Mol. Biol. Evol.">
        <title>Comparative Genomics of Early-Diverging Mushroom-Forming Fungi Provides Insights into the Origins of Lignocellulose Decay Capabilities.</title>
        <authorList>
            <person name="Nagy L.G."/>
            <person name="Riley R."/>
            <person name="Tritt A."/>
            <person name="Adam C."/>
            <person name="Daum C."/>
            <person name="Floudas D."/>
            <person name="Sun H."/>
            <person name="Yadav J.S."/>
            <person name="Pangilinan J."/>
            <person name="Larsson K.H."/>
            <person name="Matsuura K."/>
            <person name="Barry K."/>
            <person name="Labutti K."/>
            <person name="Kuo R."/>
            <person name="Ohm R.A."/>
            <person name="Bhattacharya S.S."/>
            <person name="Shirouzu T."/>
            <person name="Yoshinaga Y."/>
            <person name="Martin F.M."/>
            <person name="Grigoriev I.V."/>
            <person name="Hibbett D.S."/>
        </authorList>
    </citation>
    <scope>NUCLEOTIDE SEQUENCE [LARGE SCALE GENOMIC DNA]</scope>
    <source>
        <strain evidence="2 3">CBS 109695</strain>
    </source>
</reference>
<evidence type="ECO:0000256" key="1">
    <source>
        <dbReference type="SAM" id="MobiDB-lite"/>
    </source>
</evidence>